<accession>A0A384JR72</accession>
<sequence length="501" mass="58392">MVEMATNLDFNLDVETLSQEFTGNFWEGFNASGGFDYGIGRLEVEPSALDRSAPSIHSWPSPSTGLNPWSPPSLSSYDAPTSPPITTANEDLSMVRSMLPPPKAASRLAPSEHSAEEWESQRSIFTQLYLTEGKSLKEVMETMESKYGFRATPRQYKRRIEQWKLDKNIKENDMRVILRKDLKRKREGKKSEFRISGREIEPKKIQRFAQRYKVTEETILDFNVETPCYIDCDTPAPIIEDEAIQHHTREEDSTKVSTTLPLPGALVNQGQDRETVIANARKMVLDRFIREPGLAIPSESAFDLSVLKYSPELDGVSDEVVNRWIRYRLHEFLFLLSPVFLLSPDIRSEAPDFDIPLSSNNFPHDHDILLKKSDQISRSILLLGFWLFKQNFPEDNWTKKDFEVICEGHIFEYLLRCCVAYHCKERGSERERLLWSHFTKRVSIPCFEDFLNFEYSMSPMKFYRLRYFAWDLFSMEILRIDDWNNFVERAKRELNLMVKSI</sequence>
<reference evidence="3 4" key="2">
    <citation type="journal article" date="2012" name="Eukaryot. Cell">
        <title>Genome update of Botrytis cinerea strains B05.10 and T4.</title>
        <authorList>
            <person name="Staats M."/>
            <person name="van Kan J.A."/>
        </authorList>
    </citation>
    <scope>NUCLEOTIDE SEQUENCE [LARGE SCALE GENOMIC DNA]</scope>
    <source>
        <strain evidence="3 4">B05.10</strain>
    </source>
</reference>
<evidence type="ECO:0000313" key="3">
    <source>
        <dbReference type="EMBL" id="ATZ52991.1"/>
    </source>
</evidence>
<dbReference type="KEGG" id="bfu:BCIN_08g06050"/>
<dbReference type="RefSeq" id="XP_024550540.1">
    <property type="nucleotide sequence ID" value="XM_024694747.1"/>
</dbReference>
<evidence type="ECO:0000313" key="4">
    <source>
        <dbReference type="Proteomes" id="UP000001798"/>
    </source>
</evidence>
<evidence type="ECO:0000256" key="1">
    <source>
        <dbReference type="SAM" id="MobiDB-lite"/>
    </source>
</evidence>
<proteinExistence type="predicted"/>
<keyword evidence="4" id="KW-1185">Reference proteome</keyword>
<dbReference type="OrthoDB" id="5986190at2759"/>
<organism evidence="3 4">
    <name type="scientific">Botryotinia fuckeliana (strain B05.10)</name>
    <name type="common">Noble rot fungus</name>
    <name type="synonym">Botrytis cinerea</name>
    <dbReference type="NCBI Taxonomy" id="332648"/>
    <lineage>
        <taxon>Eukaryota</taxon>
        <taxon>Fungi</taxon>
        <taxon>Dikarya</taxon>
        <taxon>Ascomycota</taxon>
        <taxon>Pezizomycotina</taxon>
        <taxon>Leotiomycetes</taxon>
        <taxon>Helotiales</taxon>
        <taxon>Sclerotiniaceae</taxon>
        <taxon>Botrytis</taxon>
    </lineage>
</organism>
<feature type="compositionally biased region" description="Polar residues" evidence="1">
    <location>
        <begin position="58"/>
        <end position="88"/>
    </location>
</feature>
<evidence type="ECO:0000259" key="2">
    <source>
        <dbReference type="Pfam" id="PF14420"/>
    </source>
</evidence>
<protein>
    <recommendedName>
        <fullName evidence="2">Clr5 domain-containing protein</fullName>
    </recommendedName>
</protein>
<reference evidence="3 4" key="1">
    <citation type="journal article" date="2011" name="PLoS Genet.">
        <title>Genomic analysis of the necrotrophic fungal pathogens Sclerotinia sclerotiorum and Botrytis cinerea.</title>
        <authorList>
            <person name="Amselem J."/>
            <person name="Cuomo C.A."/>
            <person name="van Kan J.A."/>
            <person name="Viaud M."/>
            <person name="Benito E.P."/>
            <person name="Couloux A."/>
            <person name="Coutinho P.M."/>
            <person name="de Vries R.P."/>
            <person name="Dyer P.S."/>
            <person name="Fillinger S."/>
            <person name="Fournier E."/>
            <person name="Gout L."/>
            <person name="Hahn M."/>
            <person name="Kohn L."/>
            <person name="Lapalu N."/>
            <person name="Plummer K.M."/>
            <person name="Pradier J.M."/>
            <person name="Quevillon E."/>
            <person name="Sharon A."/>
            <person name="Simon A."/>
            <person name="ten Have A."/>
            <person name="Tudzynski B."/>
            <person name="Tudzynski P."/>
            <person name="Wincker P."/>
            <person name="Andrew M."/>
            <person name="Anthouard V."/>
            <person name="Beever R.E."/>
            <person name="Beffa R."/>
            <person name="Benoit I."/>
            <person name="Bouzid O."/>
            <person name="Brault B."/>
            <person name="Chen Z."/>
            <person name="Choquer M."/>
            <person name="Collemare J."/>
            <person name="Cotton P."/>
            <person name="Danchin E.G."/>
            <person name="Da Silva C."/>
            <person name="Gautier A."/>
            <person name="Giraud C."/>
            <person name="Giraud T."/>
            <person name="Gonzalez C."/>
            <person name="Grossetete S."/>
            <person name="Guldener U."/>
            <person name="Henrissat B."/>
            <person name="Howlett B.J."/>
            <person name="Kodira C."/>
            <person name="Kretschmer M."/>
            <person name="Lappartient A."/>
            <person name="Leroch M."/>
            <person name="Levis C."/>
            <person name="Mauceli E."/>
            <person name="Neuveglise C."/>
            <person name="Oeser B."/>
            <person name="Pearson M."/>
            <person name="Poulain J."/>
            <person name="Poussereau N."/>
            <person name="Quesneville H."/>
            <person name="Rascle C."/>
            <person name="Schumacher J."/>
            <person name="Segurens B."/>
            <person name="Sexton A."/>
            <person name="Silva E."/>
            <person name="Sirven C."/>
            <person name="Soanes D.M."/>
            <person name="Talbot N.J."/>
            <person name="Templeton M."/>
            <person name="Yandava C."/>
            <person name="Yarden O."/>
            <person name="Zeng Q."/>
            <person name="Rollins J.A."/>
            <person name="Lebrun M.H."/>
            <person name="Dickman M."/>
        </authorList>
    </citation>
    <scope>NUCLEOTIDE SEQUENCE [LARGE SCALE GENOMIC DNA]</scope>
    <source>
        <strain evidence="3 4">B05.10</strain>
    </source>
</reference>
<feature type="region of interest" description="Disordered" evidence="1">
    <location>
        <begin position="52"/>
        <end position="88"/>
    </location>
</feature>
<dbReference type="AlphaFoldDB" id="A0A384JR72"/>
<name>A0A384JR72_BOTFB</name>
<reference evidence="3 4" key="3">
    <citation type="journal article" date="2017" name="Mol. Plant Pathol.">
        <title>A gapless genome sequence of the fungus Botrytis cinerea.</title>
        <authorList>
            <person name="Van Kan J.A."/>
            <person name="Stassen J.H."/>
            <person name="Mosbach A."/>
            <person name="Van Der Lee T.A."/>
            <person name="Faino L."/>
            <person name="Farmer A.D."/>
            <person name="Papasotiriou D.G."/>
            <person name="Zhou S."/>
            <person name="Seidl M.F."/>
            <person name="Cottam E."/>
            <person name="Edel D."/>
            <person name="Hahn M."/>
            <person name="Schwartz D.C."/>
            <person name="Dietrich R.A."/>
            <person name="Widdison S."/>
            <person name="Scalliet G."/>
        </authorList>
    </citation>
    <scope>NUCLEOTIDE SEQUENCE [LARGE SCALE GENOMIC DNA]</scope>
    <source>
        <strain evidence="3 4">B05.10</strain>
    </source>
</reference>
<gene>
    <name evidence="3" type="ORF">BCIN_08g06050</name>
</gene>
<dbReference type="EMBL" id="CP009812">
    <property type="protein sequence ID" value="ATZ52991.1"/>
    <property type="molecule type" value="Genomic_DNA"/>
</dbReference>
<dbReference type="Pfam" id="PF14420">
    <property type="entry name" value="Clr5"/>
    <property type="match status" value="1"/>
</dbReference>
<dbReference type="InterPro" id="IPR025676">
    <property type="entry name" value="Clr5_dom"/>
</dbReference>
<dbReference type="PANTHER" id="PTHR38788:SF3">
    <property type="entry name" value="CLR5 DOMAIN-CONTAINING PROTEIN"/>
    <property type="match status" value="1"/>
</dbReference>
<feature type="domain" description="Clr5" evidence="2">
    <location>
        <begin position="114"/>
        <end position="167"/>
    </location>
</feature>
<dbReference type="PANTHER" id="PTHR38788">
    <property type="entry name" value="CLR5 DOMAIN-CONTAINING PROTEIN"/>
    <property type="match status" value="1"/>
</dbReference>
<dbReference type="GeneID" id="5430677"/>
<dbReference type="Proteomes" id="UP000001798">
    <property type="component" value="Chromosome 8"/>
</dbReference>
<dbReference type="VEuPathDB" id="FungiDB:Bcin08g06050"/>